<name>A0A6G1GRH7_9PEZI</name>
<keyword evidence="3" id="KW-1185">Reference proteome</keyword>
<protein>
    <submittedName>
        <fullName evidence="2">Uncharacterized protein</fullName>
    </submittedName>
</protein>
<dbReference type="AlphaFoldDB" id="A0A6G1GRH7"/>
<dbReference type="Proteomes" id="UP000800041">
    <property type="component" value="Unassembled WGS sequence"/>
</dbReference>
<reference evidence="2" key="1">
    <citation type="journal article" date="2020" name="Stud. Mycol.">
        <title>101 Dothideomycetes genomes: a test case for predicting lifestyles and emergence of pathogens.</title>
        <authorList>
            <person name="Haridas S."/>
            <person name="Albert R."/>
            <person name="Binder M."/>
            <person name="Bloem J."/>
            <person name="Labutti K."/>
            <person name="Salamov A."/>
            <person name="Andreopoulos B."/>
            <person name="Baker S."/>
            <person name="Barry K."/>
            <person name="Bills G."/>
            <person name="Bluhm B."/>
            <person name="Cannon C."/>
            <person name="Castanera R."/>
            <person name="Culley D."/>
            <person name="Daum C."/>
            <person name="Ezra D."/>
            <person name="Gonzalez J."/>
            <person name="Henrissat B."/>
            <person name="Kuo A."/>
            <person name="Liang C."/>
            <person name="Lipzen A."/>
            <person name="Lutzoni F."/>
            <person name="Magnuson J."/>
            <person name="Mondo S."/>
            <person name="Nolan M."/>
            <person name="Ohm R."/>
            <person name="Pangilinan J."/>
            <person name="Park H.-J."/>
            <person name="Ramirez L."/>
            <person name="Alfaro M."/>
            <person name="Sun H."/>
            <person name="Tritt A."/>
            <person name="Yoshinaga Y."/>
            <person name="Zwiers L.-H."/>
            <person name="Turgeon B."/>
            <person name="Goodwin S."/>
            <person name="Spatafora J."/>
            <person name="Crous P."/>
            <person name="Grigoriev I."/>
        </authorList>
    </citation>
    <scope>NUCLEOTIDE SEQUENCE</scope>
    <source>
        <strain evidence="2">CBS 113979</strain>
    </source>
</reference>
<proteinExistence type="predicted"/>
<accession>A0A6G1GRH7</accession>
<gene>
    <name evidence="2" type="ORF">K402DRAFT_406792</name>
</gene>
<feature type="region of interest" description="Disordered" evidence="1">
    <location>
        <begin position="82"/>
        <end position="103"/>
    </location>
</feature>
<sequence length="103" mass="11670">MTLNAGYYPYFCPSIVNFFEGMQWVVVVTWSWPGGGSVLLRLYLKSLPLFSQLQACRCLMERWNPAKTSVYLPDKNSLHQASRITDNPISIAQPGKDEARRGS</sequence>
<dbReference type="EMBL" id="ML977174">
    <property type="protein sequence ID" value="KAF1983553.1"/>
    <property type="molecule type" value="Genomic_DNA"/>
</dbReference>
<evidence type="ECO:0000313" key="3">
    <source>
        <dbReference type="Proteomes" id="UP000800041"/>
    </source>
</evidence>
<evidence type="ECO:0000313" key="2">
    <source>
        <dbReference type="EMBL" id="KAF1983553.1"/>
    </source>
</evidence>
<evidence type="ECO:0000256" key="1">
    <source>
        <dbReference type="SAM" id="MobiDB-lite"/>
    </source>
</evidence>
<organism evidence="2 3">
    <name type="scientific">Aulographum hederae CBS 113979</name>
    <dbReference type="NCBI Taxonomy" id="1176131"/>
    <lineage>
        <taxon>Eukaryota</taxon>
        <taxon>Fungi</taxon>
        <taxon>Dikarya</taxon>
        <taxon>Ascomycota</taxon>
        <taxon>Pezizomycotina</taxon>
        <taxon>Dothideomycetes</taxon>
        <taxon>Pleosporomycetidae</taxon>
        <taxon>Aulographales</taxon>
        <taxon>Aulographaceae</taxon>
    </lineage>
</organism>